<dbReference type="EMBL" id="JARJCW010000022">
    <property type="protein sequence ID" value="KAJ7213103.1"/>
    <property type="molecule type" value="Genomic_DNA"/>
</dbReference>
<dbReference type="SUPFAM" id="SSF54427">
    <property type="entry name" value="NTF2-like"/>
    <property type="match status" value="1"/>
</dbReference>
<feature type="compositionally biased region" description="Low complexity" evidence="2">
    <location>
        <begin position="295"/>
        <end position="312"/>
    </location>
</feature>
<sequence length="409" mass="43136">YYTFLNKQPDCLHHFYTKKSTLMHGTEGDDAKPCFGQEDIHQKITSIGFQDCEVSIHSVDAQSSAGGGIIIQVIGEMSNRSDPWRKFVQAFFLAEQQYGYFVLNDIFRFLKEVTVESDDASEAAEPEDAFVVDTATALEAAREPTPPPAPAPERVPTLPAHIEEAPAPDPTFEFVQQKTATPEPPAPVQASTPAAAPSPSPALAVAQPPQSKTWANLAAANSKKWGSAVAQDSRGTTEVASSQSPALAVAQPPQPKTWANLASANSKKWGSAVAQDSRGTTEVASSQNSWGTTEVASSQSAPVQPAAGSAAGTATSVTTPQCFVKGVIEPISATLLTNHLTTHFGQMKDLEIVRSKACAFFEFHNLDAARRAIIASLPQSQGGEGGVWIDCGPDVSPVRGAGRGGPAGK</sequence>
<reference evidence="4" key="1">
    <citation type="submission" date="2023-03" db="EMBL/GenBank/DDBJ databases">
        <title>Massive genome expansion in bonnet fungi (Mycena s.s.) driven by repeated elements and novel gene families across ecological guilds.</title>
        <authorList>
            <consortium name="Lawrence Berkeley National Laboratory"/>
            <person name="Harder C.B."/>
            <person name="Miyauchi S."/>
            <person name="Viragh M."/>
            <person name="Kuo A."/>
            <person name="Thoen E."/>
            <person name="Andreopoulos B."/>
            <person name="Lu D."/>
            <person name="Skrede I."/>
            <person name="Drula E."/>
            <person name="Henrissat B."/>
            <person name="Morin E."/>
            <person name="Kohler A."/>
            <person name="Barry K."/>
            <person name="LaButti K."/>
            <person name="Morin E."/>
            <person name="Salamov A."/>
            <person name="Lipzen A."/>
            <person name="Mereny Z."/>
            <person name="Hegedus B."/>
            <person name="Baldrian P."/>
            <person name="Stursova M."/>
            <person name="Weitz H."/>
            <person name="Taylor A."/>
            <person name="Grigoriev I.V."/>
            <person name="Nagy L.G."/>
            <person name="Martin F."/>
            <person name="Kauserud H."/>
        </authorList>
    </citation>
    <scope>NUCLEOTIDE SEQUENCE</scope>
    <source>
        <strain evidence="4">9144</strain>
    </source>
</reference>
<feature type="region of interest" description="Disordered" evidence="2">
    <location>
        <begin position="178"/>
        <end position="210"/>
    </location>
</feature>
<feature type="compositionally biased region" description="Polar residues" evidence="2">
    <location>
        <begin position="233"/>
        <end position="245"/>
    </location>
</feature>
<dbReference type="Gene3D" id="3.10.450.50">
    <property type="match status" value="1"/>
</dbReference>
<feature type="compositionally biased region" description="Polar residues" evidence="2">
    <location>
        <begin position="277"/>
        <end position="294"/>
    </location>
</feature>
<evidence type="ECO:0000313" key="5">
    <source>
        <dbReference type="Proteomes" id="UP001219525"/>
    </source>
</evidence>
<keyword evidence="1" id="KW-0694">RNA-binding</keyword>
<proteinExistence type="predicted"/>
<comment type="caution">
    <text evidence="4">The sequence shown here is derived from an EMBL/GenBank/DDBJ whole genome shotgun (WGS) entry which is preliminary data.</text>
</comment>
<dbReference type="PANTHER" id="PTHR10693:SF20">
    <property type="entry name" value="AT27578P"/>
    <property type="match status" value="1"/>
</dbReference>
<dbReference type="PROSITE" id="PS50177">
    <property type="entry name" value="NTF2_DOMAIN"/>
    <property type="match status" value="1"/>
</dbReference>
<dbReference type="InterPro" id="IPR002075">
    <property type="entry name" value="NTF2_dom"/>
</dbReference>
<dbReference type="GO" id="GO:0003729">
    <property type="term" value="F:mRNA binding"/>
    <property type="evidence" value="ECO:0007669"/>
    <property type="project" value="TreeGrafter"/>
</dbReference>
<feature type="domain" description="NTF2" evidence="3">
    <location>
        <begin position="1"/>
        <end position="109"/>
    </location>
</feature>
<feature type="compositionally biased region" description="Low complexity" evidence="2">
    <location>
        <begin position="188"/>
        <end position="210"/>
    </location>
</feature>
<dbReference type="InterPro" id="IPR039539">
    <property type="entry name" value="Ras_GTPase_bind_prot"/>
</dbReference>
<dbReference type="InterPro" id="IPR018222">
    <property type="entry name" value="Nuclear_transport_factor_2_euk"/>
</dbReference>
<dbReference type="SUPFAM" id="SSF54928">
    <property type="entry name" value="RNA-binding domain, RBD"/>
    <property type="match status" value="1"/>
</dbReference>
<dbReference type="InterPro" id="IPR035979">
    <property type="entry name" value="RBD_domain_sf"/>
</dbReference>
<evidence type="ECO:0000256" key="2">
    <source>
        <dbReference type="SAM" id="MobiDB-lite"/>
    </source>
</evidence>
<evidence type="ECO:0000259" key="3">
    <source>
        <dbReference type="PROSITE" id="PS50177"/>
    </source>
</evidence>
<accession>A0AAD6VPW0</accession>
<gene>
    <name evidence="4" type="ORF">GGX14DRAFT_446309</name>
</gene>
<name>A0AAD6VPW0_9AGAR</name>
<dbReference type="GO" id="GO:0005829">
    <property type="term" value="C:cytosol"/>
    <property type="evidence" value="ECO:0007669"/>
    <property type="project" value="TreeGrafter"/>
</dbReference>
<evidence type="ECO:0000313" key="4">
    <source>
        <dbReference type="EMBL" id="KAJ7213103.1"/>
    </source>
</evidence>
<dbReference type="GO" id="GO:0034517">
    <property type="term" value="P:ribophagy"/>
    <property type="evidence" value="ECO:0007669"/>
    <property type="project" value="TreeGrafter"/>
</dbReference>
<keyword evidence="5" id="KW-1185">Reference proteome</keyword>
<organism evidence="4 5">
    <name type="scientific">Mycena pura</name>
    <dbReference type="NCBI Taxonomy" id="153505"/>
    <lineage>
        <taxon>Eukaryota</taxon>
        <taxon>Fungi</taxon>
        <taxon>Dikarya</taxon>
        <taxon>Basidiomycota</taxon>
        <taxon>Agaricomycotina</taxon>
        <taxon>Agaricomycetes</taxon>
        <taxon>Agaricomycetidae</taxon>
        <taxon>Agaricales</taxon>
        <taxon>Marasmiineae</taxon>
        <taxon>Mycenaceae</taxon>
        <taxon>Mycena</taxon>
    </lineage>
</organism>
<dbReference type="GO" id="GO:1990904">
    <property type="term" value="C:ribonucleoprotein complex"/>
    <property type="evidence" value="ECO:0007669"/>
    <property type="project" value="TreeGrafter"/>
</dbReference>
<dbReference type="AlphaFoldDB" id="A0AAD6VPW0"/>
<feature type="region of interest" description="Disordered" evidence="2">
    <location>
        <begin position="228"/>
        <end position="255"/>
    </location>
</feature>
<protein>
    <recommendedName>
        <fullName evidence="3">NTF2 domain-containing protein</fullName>
    </recommendedName>
</protein>
<dbReference type="GO" id="GO:1990861">
    <property type="term" value="C:Ubp3-Bre5 deubiquitination complex"/>
    <property type="evidence" value="ECO:0007669"/>
    <property type="project" value="TreeGrafter"/>
</dbReference>
<dbReference type="CDD" id="cd00780">
    <property type="entry name" value="NTF2"/>
    <property type="match status" value="1"/>
</dbReference>
<dbReference type="Pfam" id="PF02136">
    <property type="entry name" value="NTF2"/>
    <property type="match status" value="1"/>
</dbReference>
<evidence type="ECO:0000256" key="1">
    <source>
        <dbReference type="ARBA" id="ARBA00022884"/>
    </source>
</evidence>
<dbReference type="Proteomes" id="UP001219525">
    <property type="component" value="Unassembled WGS sequence"/>
</dbReference>
<dbReference type="InterPro" id="IPR032710">
    <property type="entry name" value="NTF2-like_dom_sf"/>
</dbReference>
<feature type="non-terminal residue" evidence="4">
    <location>
        <position position="409"/>
    </location>
</feature>
<dbReference type="GO" id="GO:0016579">
    <property type="term" value="P:protein deubiquitination"/>
    <property type="evidence" value="ECO:0007669"/>
    <property type="project" value="TreeGrafter"/>
</dbReference>
<dbReference type="PANTHER" id="PTHR10693">
    <property type="entry name" value="RAS GTPASE-ACTIVATING PROTEIN-BINDING PROTEIN"/>
    <property type="match status" value="1"/>
</dbReference>
<dbReference type="FunFam" id="3.10.450.50:FF:000003">
    <property type="entry name" value="Nuclear transport factor 2 family protein"/>
    <property type="match status" value="1"/>
</dbReference>
<feature type="region of interest" description="Disordered" evidence="2">
    <location>
        <begin position="269"/>
        <end position="312"/>
    </location>
</feature>